<feature type="signal peptide" evidence="1">
    <location>
        <begin position="1"/>
        <end position="23"/>
    </location>
</feature>
<organism evidence="2 3">
    <name type="scientific">Azorhizophilus paspali</name>
    <name type="common">Azotobacter paspali</name>
    <dbReference type="NCBI Taxonomy" id="69963"/>
    <lineage>
        <taxon>Bacteria</taxon>
        <taxon>Pseudomonadati</taxon>
        <taxon>Pseudomonadota</taxon>
        <taxon>Gammaproteobacteria</taxon>
        <taxon>Pseudomonadales</taxon>
        <taxon>Pseudomonadaceae</taxon>
        <taxon>Azorhizophilus</taxon>
    </lineage>
</organism>
<evidence type="ECO:0000313" key="2">
    <source>
        <dbReference type="EMBL" id="MFC0708271.1"/>
    </source>
</evidence>
<keyword evidence="3" id="KW-1185">Reference proteome</keyword>
<feature type="chain" id="PRO_5046437605" description="TonB-dependent receptor" evidence="1">
    <location>
        <begin position="24"/>
        <end position="255"/>
    </location>
</feature>
<accession>A0ABV6SFK6</accession>
<evidence type="ECO:0000313" key="3">
    <source>
        <dbReference type="Proteomes" id="UP001589891"/>
    </source>
</evidence>
<reference evidence="2 3" key="1">
    <citation type="submission" date="2024-09" db="EMBL/GenBank/DDBJ databases">
        <authorList>
            <person name="Sun Q."/>
            <person name="Mori K."/>
        </authorList>
    </citation>
    <scope>NUCLEOTIDE SEQUENCE [LARGE SCALE GENOMIC DNA]</scope>
    <source>
        <strain evidence="2 3">NCAIM B.01794</strain>
    </source>
</reference>
<dbReference type="RefSeq" id="WP_377968395.1">
    <property type="nucleotide sequence ID" value="NZ_CP171449.1"/>
</dbReference>
<dbReference type="Proteomes" id="UP001589891">
    <property type="component" value="Unassembled WGS sequence"/>
</dbReference>
<dbReference type="InterPro" id="IPR037066">
    <property type="entry name" value="Plug_dom_sf"/>
</dbReference>
<dbReference type="EMBL" id="JBHLSS010000003">
    <property type="protein sequence ID" value="MFC0708271.1"/>
    <property type="molecule type" value="Genomic_DNA"/>
</dbReference>
<evidence type="ECO:0008006" key="4">
    <source>
        <dbReference type="Google" id="ProtNLM"/>
    </source>
</evidence>
<protein>
    <recommendedName>
        <fullName evidence="4">TonB-dependent receptor</fullName>
    </recommendedName>
</protein>
<keyword evidence="1" id="KW-0732">Signal</keyword>
<evidence type="ECO:0000256" key="1">
    <source>
        <dbReference type="SAM" id="SignalP"/>
    </source>
</evidence>
<proteinExistence type="predicted"/>
<gene>
    <name evidence="2" type="ORF">ACFFGX_01180</name>
</gene>
<sequence length="255" mass="27655">MHFQPKHLYLAMTLVLSSHAALAQTAPPLSSGQAIAPETNKEKVSSEQLGSAVYTLDAVTIIGTAEEKEKKIGNTAGTSKEDVKWHGASYISDLIDQILGTSINSLYSRPKVSVGVQGIAGYGRVAQSLKGINENFHAFTRNIGQTDSTFVDTQLLRVTDATREGCARTGVPGSLESSVDINYLDLENIFHPGKNSDCMIRGFTGFSKYANGQKPFGSNFLGGHTERWDMLLVIAQSENYAYRIGYSFNREGHAA</sequence>
<comment type="caution">
    <text evidence="2">The sequence shown here is derived from an EMBL/GenBank/DDBJ whole genome shotgun (WGS) entry which is preliminary data.</text>
</comment>
<dbReference type="Gene3D" id="2.170.130.10">
    <property type="entry name" value="TonB-dependent receptor, plug domain"/>
    <property type="match status" value="1"/>
</dbReference>
<name>A0ABV6SFK6_AZOPA</name>